<reference evidence="2 3" key="1">
    <citation type="journal article" date="2013" name="Genome Announc.">
        <title>Draft Genome Sequence of the Cellulolytic, Mesophilic, Anaerobic Bacterium Clostridium termitidis Strain CT1112 (DSM 5398).</title>
        <authorList>
            <person name="Lal S."/>
            <person name="Ramachandran U."/>
            <person name="Zhang X."/>
            <person name="Munir R."/>
            <person name="Sparling R."/>
            <person name="Levin D.B."/>
        </authorList>
    </citation>
    <scope>NUCLEOTIDE SEQUENCE [LARGE SCALE GENOMIC DNA]</scope>
    <source>
        <strain evidence="2 3">CT1112</strain>
    </source>
</reference>
<dbReference type="PATRIC" id="fig|1195236.3.peg.606"/>
<proteinExistence type="predicted"/>
<keyword evidence="1" id="KW-0812">Transmembrane</keyword>
<keyword evidence="1" id="KW-0472">Membrane</keyword>
<dbReference type="Proteomes" id="UP000014155">
    <property type="component" value="Unassembled WGS sequence"/>
</dbReference>
<evidence type="ECO:0000313" key="3">
    <source>
        <dbReference type="Proteomes" id="UP000014155"/>
    </source>
</evidence>
<accession>S0FTW1</accession>
<dbReference type="AlphaFoldDB" id="S0FTW1"/>
<protein>
    <submittedName>
        <fullName evidence="2">Uncharacterized protein</fullName>
    </submittedName>
</protein>
<dbReference type="EMBL" id="AORV01000015">
    <property type="protein sequence ID" value="EMS73766.1"/>
    <property type="molecule type" value="Genomic_DNA"/>
</dbReference>
<evidence type="ECO:0000313" key="2">
    <source>
        <dbReference type="EMBL" id="EMS73766.1"/>
    </source>
</evidence>
<sequence>MLKVLYGRLAYKRKIDIIVLPLIFIYIIYTFPFLVFTLLLALRSLGAFGNAFKDNSSNMEKILLHFSAIVISFGLWIFISMMIENILLKNK</sequence>
<gene>
    <name evidence="2" type="ORF">CTER_0298</name>
</gene>
<keyword evidence="3" id="KW-1185">Reference proteome</keyword>
<comment type="caution">
    <text evidence="2">The sequence shown here is derived from an EMBL/GenBank/DDBJ whole genome shotgun (WGS) entry which is preliminary data.</text>
</comment>
<evidence type="ECO:0000256" key="1">
    <source>
        <dbReference type="SAM" id="Phobius"/>
    </source>
</evidence>
<feature type="transmembrane region" description="Helical" evidence="1">
    <location>
        <begin position="20"/>
        <end position="42"/>
    </location>
</feature>
<feature type="transmembrane region" description="Helical" evidence="1">
    <location>
        <begin position="62"/>
        <end position="83"/>
    </location>
</feature>
<dbReference type="STRING" id="1195236.CTER_0298"/>
<organism evidence="2 3">
    <name type="scientific">Ruminiclostridium cellobioparum subsp. termitidis CT1112</name>
    <dbReference type="NCBI Taxonomy" id="1195236"/>
    <lineage>
        <taxon>Bacteria</taxon>
        <taxon>Bacillati</taxon>
        <taxon>Bacillota</taxon>
        <taxon>Clostridia</taxon>
        <taxon>Eubacteriales</taxon>
        <taxon>Oscillospiraceae</taxon>
        <taxon>Ruminiclostridium</taxon>
    </lineage>
</organism>
<name>S0FTW1_RUMCE</name>
<keyword evidence="1" id="KW-1133">Transmembrane helix</keyword>